<comment type="caution">
    <text evidence="1">The sequence shown here is derived from an EMBL/GenBank/DDBJ whole genome shotgun (WGS) entry which is preliminary data.</text>
</comment>
<keyword evidence="2" id="KW-1185">Reference proteome</keyword>
<protein>
    <submittedName>
        <fullName evidence="1">Uncharacterized protein</fullName>
    </submittedName>
</protein>
<accession>A0A4Z2GJ27</accession>
<dbReference type="Proteomes" id="UP000314294">
    <property type="component" value="Unassembled WGS sequence"/>
</dbReference>
<evidence type="ECO:0000313" key="1">
    <source>
        <dbReference type="EMBL" id="TNN52794.1"/>
    </source>
</evidence>
<organism evidence="1 2">
    <name type="scientific">Liparis tanakae</name>
    <name type="common">Tanaka's snailfish</name>
    <dbReference type="NCBI Taxonomy" id="230148"/>
    <lineage>
        <taxon>Eukaryota</taxon>
        <taxon>Metazoa</taxon>
        <taxon>Chordata</taxon>
        <taxon>Craniata</taxon>
        <taxon>Vertebrata</taxon>
        <taxon>Euteleostomi</taxon>
        <taxon>Actinopterygii</taxon>
        <taxon>Neopterygii</taxon>
        <taxon>Teleostei</taxon>
        <taxon>Neoteleostei</taxon>
        <taxon>Acanthomorphata</taxon>
        <taxon>Eupercaria</taxon>
        <taxon>Perciformes</taxon>
        <taxon>Cottioidei</taxon>
        <taxon>Cottales</taxon>
        <taxon>Liparidae</taxon>
        <taxon>Liparis</taxon>
    </lineage>
</organism>
<gene>
    <name evidence="1" type="ORF">EYF80_037027</name>
</gene>
<name>A0A4Z2GJ27_9TELE</name>
<proteinExistence type="predicted"/>
<reference evidence="1 2" key="1">
    <citation type="submission" date="2019-03" db="EMBL/GenBank/DDBJ databases">
        <title>First draft genome of Liparis tanakae, snailfish: a comprehensive survey of snailfish specific genes.</title>
        <authorList>
            <person name="Kim W."/>
            <person name="Song I."/>
            <person name="Jeong J.-H."/>
            <person name="Kim D."/>
            <person name="Kim S."/>
            <person name="Ryu S."/>
            <person name="Song J.Y."/>
            <person name="Lee S.K."/>
        </authorList>
    </citation>
    <scope>NUCLEOTIDE SEQUENCE [LARGE SCALE GENOMIC DNA]</scope>
    <source>
        <tissue evidence="1">Muscle</tissue>
    </source>
</reference>
<evidence type="ECO:0000313" key="2">
    <source>
        <dbReference type="Proteomes" id="UP000314294"/>
    </source>
</evidence>
<sequence length="171" mass="18994">MSLSPACLPRRSVYTWGEGGGERECVRLLLELLKAFWARKTRFSSDRPRLLCTSALYFMLMASHSWGHSTLSGTRKGTRPCGGSGGFTPAAGCMECANRRSGRSRRREALEDVTTASLPPFTFTWKTSSLPPTLNCDSNRMVNFSSVTDSAPRRSDRLILFRDYGGERGRA</sequence>
<dbReference type="AlphaFoldDB" id="A0A4Z2GJ27"/>
<dbReference type="EMBL" id="SRLO01000536">
    <property type="protein sequence ID" value="TNN52794.1"/>
    <property type="molecule type" value="Genomic_DNA"/>
</dbReference>